<sequence>MIRLRLCVSLPRLHPPPPGLMAGRGVPTFTMLTNIRCTQAIVDLSESDGTESEHRTAIFGDCIGLQTQAGEIRFPVAVESVEWS</sequence>
<gene>
    <name evidence="1" type="ORF">NHX12_006339</name>
</gene>
<dbReference type="AlphaFoldDB" id="A0A9Q0DTB5"/>
<accession>A0A9Q0DTB5</accession>
<organism evidence="1 2">
    <name type="scientific">Muraenolepis orangiensis</name>
    <name type="common">Patagonian moray cod</name>
    <dbReference type="NCBI Taxonomy" id="630683"/>
    <lineage>
        <taxon>Eukaryota</taxon>
        <taxon>Metazoa</taxon>
        <taxon>Chordata</taxon>
        <taxon>Craniata</taxon>
        <taxon>Vertebrata</taxon>
        <taxon>Euteleostomi</taxon>
        <taxon>Actinopterygii</taxon>
        <taxon>Neopterygii</taxon>
        <taxon>Teleostei</taxon>
        <taxon>Neoteleostei</taxon>
        <taxon>Acanthomorphata</taxon>
        <taxon>Zeiogadaria</taxon>
        <taxon>Gadariae</taxon>
        <taxon>Gadiformes</taxon>
        <taxon>Muraenolepidoidei</taxon>
        <taxon>Muraenolepididae</taxon>
        <taxon>Muraenolepis</taxon>
    </lineage>
</organism>
<keyword evidence="2" id="KW-1185">Reference proteome</keyword>
<evidence type="ECO:0000313" key="1">
    <source>
        <dbReference type="EMBL" id="KAJ3594007.1"/>
    </source>
</evidence>
<evidence type="ECO:0000313" key="2">
    <source>
        <dbReference type="Proteomes" id="UP001148018"/>
    </source>
</evidence>
<comment type="caution">
    <text evidence="1">The sequence shown here is derived from an EMBL/GenBank/DDBJ whole genome shotgun (WGS) entry which is preliminary data.</text>
</comment>
<reference evidence="1" key="1">
    <citation type="submission" date="2022-07" db="EMBL/GenBank/DDBJ databases">
        <title>Chromosome-level genome of Muraenolepis orangiensis.</title>
        <authorList>
            <person name="Kim J."/>
        </authorList>
    </citation>
    <scope>NUCLEOTIDE SEQUENCE</scope>
    <source>
        <strain evidence="1">KU_S4_2022</strain>
        <tissue evidence="1">Muscle</tissue>
    </source>
</reference>
<dbReference type="Proteomes" id="UP001148018">
    <property type="component" value="Unassembled WGS sequence"/>
</dbReference>
<dbReference type="EMBL" id="JANIIK010000112">
    <property type="protein sequence ID" value="KAJ3594007.1"/>
    <property type="molecule type" value="Genomic_DNA"/>
</dbReference>
<name>A0A9Q0DTB5_9TELE</name>
<proteinExistence type="predicted"/>
<protein>
    <submittedName>
        <fullName evidence="1">Uncharacterized protein</fullName>
    </submittedName>
</protein>